<protein>
    <recommendedName>
        <fullName evidence="8">IQ domain-containing protein IQM2-like</fullName>
    </recommendedName>
</protein>
<evidence type="ECO:0000313" key="6">
    <source>
        <dbReference type="EMBL" id="WOK95804.1"/>
    </source>
</evidence>
<keyword evidence="3" id="KW-0963">Cytoplasm</keyword>
<evidence type="ECO:0000256" key="5">
    <source>
        <dbReference type="SAM" id="MobiDB-lite"/>
    </source>
</evidence>
<organism evidence="6 7">
    <name type="scientific">Canna indica</name>
    <name type="common">Indian-shot</name>
    <dbReference type="NCBI Taxonomy" id="4628"/>
    <lineage>
        <taxon>Eukaryota</taxon>
        <taxon>Viridiplantae</taxon>
        <taxon>Streptophyta</taxon>
        <taxon>Embryophyta</taxon>
        <taxon>Tracheophyta</taxon>
        <taxon>Spermatophyta</taxon>
        <taxon>Magnoliopsida</taxon>
        <taxon>Liliopsida</taxon>
        <taxon>Zingiberales</taxon>
        <taxon>Cannaceae</taxon>
        <taxon>Canna</taxon>
    </lineage>
</organism>
<dbReference type="GO" id="GO:0005737">
    <property type="term" value="C:cytoplasm"/>
    <property type="evidence" value="ECO:0007669"/>
    <property type="project" value="UniProtKB-SubCell"/>
</dbReference>
<evidence type="ECO:0000256" key="1">
    <source>
        <dbReference type="ARBA" id="ARBA00004123"/>
    </source>
</evidence>
<evidence type="ECO:0000313" key="7">
    <source>
        <dbReference type="Proteomes" id="UP001327560"/>
    </source>
</evidence>
<evidence type="ECO:0000256" key="3">
    <source>
        <dbReference type="ARBA" id="ARBA00022490"/>
    </source>
</evidence>
<dbReference type="PANTHER" id="PTHR31250">
    <property type="entry name" value="IQ DOMAIN-CONTAINING PROTEIN IQM3"/>
    <property type="match status" value="1"/>
</dbReference>
<accession>A0AAQ3JVI8</accession>
<dbReference type="PANTHER" id="PTHR31250:SF14">
    <property type="entry name" value="IQ DOMAIN-CONTAINING PROTEIN IQM2"/>
    <property type="match status" value="1"/>
</dbReference>
<gene>
    <name evidence="6" type="ORF">Cni_G04511</name>
</gene>
<proteinExistence type="predicted"/>
<keyword evidence="4" id="KW-0539">Nucleus</keyword>
<feature type="compositionally biased region" description="Basic and acidic residues" evidence="5">
    <location>
        <begin position="464"/>
        <end position="482"/>
    </location>
</feature>
<dbReference type="InterPro" id="IPR044159">
    <property type="entry name" value="IQM"/>
</dbReference>
<evidence type="ECO:0000256" key="4">
    <source>
        <dbReference type="ARBA" id="ARBA00023242"/>
    </source>
</evidence>
<feature type="region of interest" description="Disordered" evidence="5">
    <location>
        <begin position="439"/>
        <end position="490"/>
    </location>
</feature>
<sequence>MPISVSYQESGDNSTNKSLKTLITRSLSFTGNARSILRSASLKSCRDSDNVETLQSTGKLMIKGSLSFNNRGQMQPFRFETMISVVSPKSEEQKHKSPPDESKASSWSPLLKEPQPEPPQSPFSGVDSPKHEAALKLQKVYKSFRTRRQLADCAIIVEQQWWKLIDFALLKSSSVSFFEKQESAVSRWSRARTRAAKVGKGLSKDEKAQKLALQHWLEAIDPRHRYGHNLQFYYDHWLQCKSMQPFFYWLDVGEGKEINLQEQCNRSKLQQQCIMYLGPRERETYQATVEDGIFMYKESMQLVNTCDGPKDEKWIFVLSTSKNLYIGRKRRGKFQHSSFLAGGATSAAGRLVVENGILKAVWPHSGHYRPTNDNFKEFMNFLEQNGVDLTDVRKSPGEGDDDLCGGLISSSSELNLADKFPQTEADDASVAETICNAKREADRDALSDDDMNNSKQESTEDEANNSRDSRRIQEQKVSKEQQENNVEEAMAPSELLLRRIKSKKATKSYQLGTKVSFKWADGTGPRIACVREYPSALQCQALEQVSLSPRTPPANLRFPSPRPSLIQIGNAKLVQSSPLGLSEGCRKPMQVV</sequence>
<dbReference type="Proteomes" id="UP001327560">
    <property type="component" value="Chromosome 1"/>
</dbReference>
<dbReference type="EMBL" id="CP136890">
    <property type="protein sequence ID" value="WOK95804.1"/>
    <property type="molecule type" value="Genomic_DNA"/>
</dbReference>
<feature type="region of interest" description="Disordered" evidence="5">
    <location>
        <begin position="88"/>
        <end position="129"/>
    </location>
</feature>
<name>A0AAQ3JVI8_9LILI</name>
<dbReference type="AlphaFoldDB" id="A0AAQ3JVI8"/>
<keyword evidence="7" id="KW-1185">Reference proteome</keyword>
<dbReference type="GO" id="GO:0005634">
    <property type="term" value="C:nucleus"/>
    <property type="evidence" value="ECO:0007669"/>
    <property type="project" value="UniProtKB-SubCell"/>
</dbReference>
<comment type="subcellular location">
    <subcellularLocation>
        <location evidence="2">Cytoplasm</location>
    </subcellularLocation>
    <subcellularLocation>
        <location evidence="1">Nucleus</location>
    </subcellularLocation>
</comment>
<evidence type="ECO:0008006" key="8">
    <source>
        <dbReference type="Google" id="ProtNLM"/>
    </source>
</evidence>
<feature type="compositionally biased region" description="Basic and acidic residues" evidence="5">
    <location>
        <begin position="89"/>
        <end position="103"/>
    </location>
</feature>
<evidence type="ECO:0000256" key="2">
    <source>
        <dbReference type="ARBA" id="ARBA00004496"/>
    </source>
</evidence>
<reference evidence="6 7" key="1">
    <citation type="submission" date="2023-10" db="EMBL/GenBank/DDBJ databases">
        <title>Chromosome-scale genome assembly provides insights into flower coloration mechanisms of Canna indica.</title>
        <authorList>
            <person name="Li C."/>
        </authorList>
    </citation>
    <scope>NUCLEOTIDE SEQUENCE [LARGE SCALE GENOMIC DNA]</scope>
    <source>
        <tissue evidence="6">Flower</tissue>
    </source>
</reference>